<evidence type="ECO:0000313" key="3">
    <source>
        <dbReference type="Proteomes" id="UP001447516"/>
    </source>
</evidence>
<dbReference type="EMBL" id="JBDJAW010000024">
    <property type="protein sequence ID" value="MEN3538563.1"/>
    <property type="molecule type" value="Genomic_DNA"/>
</dbReference>
<accession>A0ABV0AVC2</accession>
<name>A0ABV0AVC2_9ACTN</name>
<dbReference type="Proteomes" id="UP001447516">
    <property type="component" value="Unassembled WGS sequence"/>
</dbReference>
<proteinExistence type="predicted"/>
<keyword evidence="1" id="KW-0732">Signal</keyword>
<gene>
    <name evidence="2" type="ORF">AAH991_25860</name>
</gene>
<feature type="chain" id="PRO_5045963585" evidence="1">
    <location>
        <begin position="22"/>
        <end position="105"/>
    </location>
</feature>
<reference evidence="2 3" key="1">
    <citation type="submission" date="2024-05" db="EMBL/GenBank/DDBJ databases">
        <title>Microbispora sp.ZYX-F-249.</title>
        <authorList>
            <person name="Xie H."/>
        </authorList>
    </citation>
    <scope>NUCLEOTIDE SEQUENCE [LARGE SCALE GENOMIC DNA]</scope>
    <source>
        <strain evidence="2 3">ZYX-F-249</strain>
    </source>
</reference>
<dbReference type="RefSeq" id="WP_346228496.1">
    <property type="nucleotide sequence ID" value="NZ_JBDJAW010000024.1"/>
</dbReference>
<comment type="caution">
    <text evidence="2">The sequence shown here is derived from an EMBL/GenBank/DDBJ whole genome shotgun (WGS) entry which is preliminary data.</text>
</comment>
<sequence length="105" mass="10630">MGGFGFAYASPGAACATAAPAAPVAADAGAAAGQSATAPSSAEPMIMLNRPPRMAFLLSDQAAMRRIELFLPHCPDRFVAASSPSPTTGDNPMRIPIASLAWIGE</sequence>
<feature type="signal peptide" evidence="1">
    <location>
        <begin position="1"/>
        <end position="21"/>
    </location>
</feature>
<evidence type="ECO:0000313" key="2">
    <source>
        <dbReference type="EMBL" id="MEN3538563.1"/>
    </source>
</evidence>
<evidence type="ECO:0000256" key="1">
    <source>
        <dbReference type="SAM" id="SignalP"/>
    </source>
</evidence>
<keyword evidence="3" id="KW-1185">Reference proteome</keyword>
<protein>
    <submittedName>
        <fullName evidence="2">Uncharacterized protein</fullName>
    </submittedName>
</protein>
<organism evidence="2 3">
    <name type="scientific">Microbispora maris</name>
    <dbReference type="NCBI Taxonomy" id="3144104"/>
    <lineage>
        <taxon>Bacteria</taxon>
        <taxon>Bacillati</taxon>
        <taxon>Actinomycetota</taxon>
        <taxon>Actinomycetes</taxon>
        <taxon>Streptosporangiales</taxon>
        <taxon>Streptosporangiaceae</taxon>
        <taxon>Microbispora</taxon>
    </lineage>
</organism>